<comment type="caution">
    <text evidence="1">The sequence shown here is derived from an EMBL/GenBank/DDBJ whole genome shotgun (WGS) entry which is preliminary data.</text>
</comment>
<dbReference type="OrthoDB" id="7351621at2"/>
<keyword evidence="2" id="KW-1185">Reference proteome</keyword>
<dbReference type="RefSeq" id="WP_114006225.1">
    <property type="nucleotide sequence ID" value="NZ_QGDC01000009.1"/>
</dbReference>
<proteinExistence type="predicted"/>
<dbReference type="AlphaFoldDB" id="A0A367GKG9"/>
<evidence type="ECO:0000313" key="1">
    <source>
        <dbReference type="EMBL" id="RCH53962.1"/>
    </source>
</evidence>
<dbReference type="Proteomes" id="UP000253209">
    <property type="component" value="Unassembled WGS sequence"/>
</dbReference>
<protein>
    <submittedName>
        <fullName evidence="1">Uncharacterized protein</fullName>
    </submittedName>
</protein>
<reference evidence="1 2" key="1">
    <citation type="submission" date="2018-05" db="EMBL/GenBank/DDBJ databases">
        <title>Mucilaginibacter hurinus sp. nov., isolated from briquette warehouse soil.</title>
        <authorList>
            <person name="Choi L."/>
        </authorList>
    </citation>
    <scope>NUCLEOTIDE SEQUENCE [LARGE SCALE GENOMIC DNA]</scope>
    <source>
        <strain evidence="1 2">ZR32</strain>
    </source>
</reference>
<sequence length="124" mass="13734">MQKKSFKITCGLKEGYEPDGRLFTFEDAEKVVAGWMNTRLAGNEPIVSGMLQAGTIIFPAPEKAPERVSVTPTVIFTGELSGEEDMSRDDGEVRATLESLASLMKDTLLQESVFVTYLDKHWCV</sequence>
<organism evidence="1 2">
    <name type="scientific">Mucilaginibacter hurinus</name>
    <dbReference type="NCBI Taxonomy" id="2201324"/>
    <lineage>
        <taxon>Bacteria</taxon>
        <taxon>Pseudomonadati</taxon>
        <taxon>Bacteroidota</taxon>
        <taxon>Sphingobacteriia</taxon>
        <taxon>Sphingobacteriales</taxon>
        <taxon>Sphingobacteriaceae</taxon>
        <taxon>Mucilaginibacter</taxon>
    </lineage>
</organism>
<evidence type="ECO:0000313" key="2">
    <source>
        <dbReference type="Proteomes" id="UP000253209"/>
    </source>
</evidence>
<dbReference type="EMBL" id="QGDC01000009">
    <property type="protein sequence ID" value="RCH53962.1"/>
    <property type="molecule type" value="Genomic_DNA"/>
</dbReference>
<name>A0A367GKG9_9SPHI</name>
<accession>A0A367GKG9</accession>
<gene>
    <name evidence="1" type="ORF">DJ568_15595</name>
</gene>